<evidence type="ECO:0000256" key="1">
    <source>
        <dbReference type="ARBA" id="ARBA00005194"/>
    </source>
</evidence>
<dbReference type="CDD" id="cd00834">
    <property type="entry name" value="KAS_I_II"/>
    <property type="match status" value="1"/>
</dbReference>
<comment type="catalytic activity">
    <reaction evidence="11">
        <text>(9Z)-hexadecenoyl-[ACP] + malonyl-[ACP] + H(+) = 3-oxo-(11Z)-octadecenoyl-[ACP] + holo-[ACP] + CO2</text>
        <dbReference type="Rhea" id="RHEA:55040"/>
        <dbReference type="Rhea" id="RHEA-COMP:9623"/>
        <dbReference type="Rhea" id="RHEA-COMP:9685"/>
        <dbReference type="Rhea" id="RHEA-COMP:10800"/>
        <dbReference type="Rhea" id="RHEA-COMP:14074"/>
        <dbReference type="ChEBI" id="CHEBI:15378"/>
        <dbReference type="ChEBI" id="CHEBI:16526"/>
        <dbReference type="ChEBI" id="CHEBI:64479"/>
        <dbReference type="ChEBI" id="CHEBI:78449"/>
        <dbReference type="ChEBI" id="CHEBI:83989"/>
        <dbReference type="ChEBI" id="CHEBI:138538"/>
        <dbReference type="EC" id="2.3.1.179"/>
    </reaction>
</comment>
<evidence type="ECO:0000256" key="12">
    <source>
        <dbReference type="RuleBase" id="RU003694"/>
    </source>
</evidence>
<organism evidence="14 15">
    <name type="scientific">Photobacterium rosenbergii</name>
    <dbReference type="NCBI Taxonomy" id="294936"/>
    <lineage>
        <taxon>Bacteria</taxon>
        <taxon>Pseudomonadati</taxon>
        <taxon>Pseudomonadota</taxon>
        <taxon>Gammaproteobacteria</taxon>
        <taxon>Vibrionales</taxon>
        <taxon>Vibrionaceae</taxon>
        <taxon>Photobacterium</taxon>
    </lineage>
</organism>
<evidence type="ECO:0000256" key="10">
    <source>
        <dbReference type="ARBA" id="ARBA00023315"/>
    </source>
</evidence>
<dbReference type="InterPro" id="IPR016039">
    <property type="entry name" value="Thiolase-like"/>
</dbReference>
<evidence type="ECO:0000256" key="8">
    <source>
        <dbReference type="ARBA" id="ARBA00023098"/>
    </source>
</evidence>
<dbReference type="InterPro" id="IPR017568">
    <property type="entry name" value="3-oxoacyl-ACP_synth-2"/>
</dbReference>
<feature type="domain" description="Ketosynthase family 3 (KS3)" evidence="13">
    <location>
        <begin position="3"/>
        <end position="411"/>
    </location>
</feature>
<evidence type="ECO:0000313" key="14">
    <source>
        <dbReference type="EMBL" id="MDV5169352.1"/>
    </source>
</evidence>
<evidence type="ECO:0000256" key="11">
    <source>
        <dbReference type="PIRNR" id="PIRNR000447"/>
    </source>
</evidence>
<dbReference type="Proteomes" id="UP001186452">
    <property type="component" value="Unassembled WGS sequence"/>
</dbReference>
<dbReference type="InterPro" id="IPR020841">
    <property type="entry name" value="PKS_Beta-ketoAc_synthase_dom"/>
</dbReference>
<gene>
    <name evidence="14" type="primary">fabF</name>
    <name evidence="14" type="ORF">R2X38_10115</name>
</gene>
<dbReference type="InterPro" id="IPR018201">
    <property type="entry name" value="Ketoacyl_synth_AS"/>
</dbReference>
<evidence type="ECO:0000256" key="7">
    <source>
        <dbReference type="ARBA" id="ARBA00022832"/>
    </source>
</evidence>
<dbReference type="PROSITE" id="PS52004">
    <property type="entry name" value="KS3_2"/>
    <property type="match status" value="1"/>
</dbReference>
<dbReference type="EC" id="2.3.1.179" evidence="3 11"/>
<comment type="caution">
    <text evidence="14">The sequence shown here is derived from an EMBL/GenBank/DDBJ whole genome shotgun (WGS) entry which is preliminary data.</text>
</comment>
<sequence>MSKRRVVVTGMGMLSPVGNSVESSWKALLAGTSGISTIEHFDASAFATRFAGMVKDFNCEEYMSKKDARKMDLFIQYGIAAGVQALKDSGIEVTEENAARIGVAIGSGIGGLGLIEANHQALMEKGPRKISPFFVPSTIVNMIAGHMSIMHGLRGPNIAISTACTTGLHNIGHAARMIAYGDADAMLAGGAEKASTPLGMGGFAAAKALSTRNDDPQGASRPWDKDRDGFVLGDGAGMMVLEEYEHAKARGAKIYAELVGFGMSGDAYHMTSPSADGSGGALAMEAAIRDAGINADQIGYVNAHGTSTPAGDVAETLGIKRAMGAAVDKVMVSSTKSMTGHLLGAAGSVEAIITAMTLVDQAVPPTINLDNPDEGCDLDYVPGEARQANLEYALCNSFGFGGTNGSLLFKKI</sequence>
<comment type="function">
    <text evidence="11">Involved in the type II fatty acid elongation cycle. Catalyzes the elongation of a wide range of acyl-ACP by the addition of two carbons from malonyl-ACP to an acyl acceptor. Can efficiently catalyze the conversion of palmitoleoyl-ACP (cis-hexadec-9-enoyl-ACP) to cis-vaccenoyl-ACP (cis-octadec-11-enoyl-ACP), an essential step in the thermal regulation of fatty acid composition.</text>
</comment>
<dbReference type="RefSeq" id="WP_317522097.1">
    <property type="nucleotide sequence ID" value="NZ_JAWJZI010000003.1"/>
</dbReference>
<accession>A0ABU3ZH36</accession>
<evidence type="ECO:0000259" key="13">
    <source>
        <dbReference type="PROSITE" id="PS52004"/>
    </source>
</evidence>
<comment type="similarity">
    <text evidence="2 11 12">Belongs to the thiolase-like superfamily. Beta-ketoacyl-ACP synthases family.</text>
</comment>
<evidence type="ECO:0000256" key="9">
    <source>
        <dbReference type="ARBA" id="ARBA00023160"/>
    </source>
</evidence>
<comment type="catalytic activity">
    <reaction evidence="11">
        <text>a fatty acyl-[ACP] + malonyl-[ACP] + H(+) = a 3-oxoacyl-[ACP] + holo-[ACP] + CO2</text>
        <dbReference type="Rhea" id="RHEA:22836"/>
        <dbReference type="Rhea" id="RHEA-COMP:9623"/>
        <dbReference type="Rhea" id="RHEA-COMP:9685"/>
        <dbReference type="Rhea" id="RHEA-COMP:9916"/>
        <dbReference type="Rhea" id="RHEA-COMP:14125"/>
        <dbReference type="ChEBI" id="CHEBI:15378"/>
        <dbReference type="ChEBI" id="CHEBI:16526"/>
        <dbReference type="ChEBI" id="CHEBI:64479"/>
        <dbReference type="ChEBI" id="CHEBI:78449"/>
        <dbReference type="ChEBI" id="CHEBI:78776"/>
        <dbReference type="ChEBI" id="CHEBI:138651"/>
    </reaction>
</comment>
<reference evidence="14 15" key="1">
    <citation type="submission" date="2023-10" db="EMBL/GenBank/DDBJ databases">
        <title>Marine bacteria isolated from horseshoe crab.</title>
        <authorList>
            <person name="Cheng T.H."/>
        </authorList>
    </citation>
    <scope>NUCLEOTIDE SEQUENCE [LARGE SCALE GENOMIC DNA]</scope>
    <source>
        <strain evidence="14 15">HSC6</strain>
    </source>
</reference>
<dbReference type="NCBIfam" id="TIGR03150">
    <property type="entry name" value="fabF"/>
    <property type="match status" value="1"/>
</dbReference>
<dbReference type="SMART" id="SM00825">
    <property type="entry name" value="PKS_KS"/>
    <property type="match status" value="1"/>
</dbReference>
<evidence type="ECO:0000256" key="6">
    <source>
        <dbReference type="ARBA" id="ARBA00022679"/>
    </source>
</evidence>
<dbReference type="Pfam" id="PF00109">
    <property type="entry name" value="ketoacyl-synt"/>
    <property type="match status" value="1"/>
</dbReference>
<name>A0ABU3ZH36_9GAMM</name>
<dbReference type="PROSITE" id="PS00606">
    <property type="entry name" value="KS3_1"/>
    <property type="match status" value="1"/>
</dbReference>
<dbReference type="InterPro" id="IPR014030">
    <property type="entry name" value="Ketoacyl_synth_N"/>
</dbReference>
<keyword evidence="15" id="KW-1185">Reference proteome</keyword>
<keyword evidence="6 11" id="KW-0808">Transferase</keyword>
<dbReference type="NCBIfam" id="NF005589">
    <property type="entry name" value="PRK07314.1"/>
    <property type="match status" value="1"/>
</dbReference>
<dbReference type="InterPro" id="IPR000794">
    <property type="entry name" value="Beta-ketoacyl_synthase"/>
</dbReference>
<dbReference type="InterPro" id="IPR014031">
    <property type="entry name" value="Ketoacyl_synth_C"/>
</dbReference>
<dbReference type="Gene3D" id="3.40.47.10">
    <property type="match status" value="1"/>
</dbReference>
<dbReference type="PANTHER" id="PTHR11712">
    <property type="entry name" value="POLYKETIDE SYNTHASE-RELATED"/>
    <property type="match status" value="1"/>
</dbReference>
<keyword evidence="8" id="KW-0443">Lipid metabolism</keyword>
<keyword evidence="10 11" id="KW-0012">Acyltransferase</keyword>
<evidence type="ECO:0000313" key="15">
    <source>
        <dbReference type="Proteomes" id="UP001186452"/>
    </source>
</evidence>
<dbReference type="Pfam" id="PF02801">
    <property type="entry name" value="Ketoacyl-synt_C"/>
    <property type="match status" value="1"/>
</dbReference>
<evidence type="ECO:0000256" key="5">
    <source>
        <dbReference type="ARBA" id="ARBA00022516"/>
    </source>
</evidence>
<comment type="pathway">
    <text evidence="1 11">Lipid metabolism; fatty acid biosynthesis.</text>
</comment>
<evidence type="ECO:0000256" key="4">
    <source>
        <dbReference type="ARBA" id="ARBA00014657"/>
    </source>
</evidence>
<evidence type="ECO:0000256" key="2">
    <source>
        <dbReference type="ARBA" id="ARBA00008467"/>
    </source>
</evidence>
<dbReference type="PIRSF" id="PIRSF000447">
    <property type="entry name" value="KAS_II"/>
    <property type="match status" value="1"/>
</dbReference>
<keyword evidence="5 11" id="KW-0444">Lipid biosynthesis</keyword>
<keyword evidence="7" id="KW-0276">Fatty acid metabolism</keyword>
<dbReference type="EMBL" id="JAWJZI010000003">
    <property type="protein sequence ID" value="MDV5169352.1"/>
    <property type="molecule type" value="Genomic_DNA"/>
</dbReference>
<protein>
    <recommendedName>
        <fullName evidence="4 11">3-oxoacyl-[acyl-carrier-protein] synthase 2</fullName>
        <ecNumber evidence="3 11">2.3.1.179</ecNumber>
    </recommendedName>
</protein>
<dbReference type="SUPFAM" id="SSF53901">
    <property type="entry name" value="Thiolase-like"/>
    <property type="match status" value="2"/>
</dbReference>
<dbReference type="NCBIfam" id="NF006434">
    <property type="entry name" value="PRK08722.1"/>
    <property type="match status" value="1"/>
</dbReference>
<dbReference type="NCBIfam" id="NF004970">
    <property type="entry name" value="PRK06333.1"/>
    <property type="match status" value="1"/>
</dbReference>
<dbReference type="PANTHER" id="PTHR11712:SF336">
    <property type="entry name" value="3-OXOACYL-[ACYL-CARRIER-PROTEIN] SYNTHASE, MITOCHONDRIAL"/>
    <property type="match status" value="1"/>
</dbReference>
<evidence type="ECO:0000256" key="3">
    <source>
        <dbReference type="ARBA" id="ARBA00012356"/>
    </source>
</evidence>
<keyword evidence="9 11" id="KW-0275">Fatty acid biosynthesis</keyword>
<proteinExistence type="inferred from homology"/>